<feature type="region of interest" description="Disordered" evidence="8">
    <location>
        <begin position="145"/>
        <end position="168"/>
    </location>
</feature>
<dbReference type="Pfam" id="PF22995">
    <property type="entry name" value="C2CH-3rd_BIRD-IDD"/>
    <property type="match status" value="1"/>
</dbReference>
<feature type="domain" description="C2H2-type" evidence="9">
    <location>
        <begin position="13"/>
        <end position="35"/>
    </location>
</feature>
<reference evidence="10 11" key="1">
    <citation type="journal article" date="2018" name="Mol. Plant">
        <title>The genome of Artemisia annua provides insight into the evolution of Asteraceae family and artemisinin biosynthesis.</title>
        <authorList>
            <person name="Shen Q."/>
            <person name="Zhang L."/>
            <person name="Liao Z."/>
            <person name="Wang S."/>
            <person name="Yan T."/>
            <person name="Shi P."/>
            <person name="Liu M."/>
            <person name="Fu X."/>
            <person name="Pan Q."/>
            <person name="Wang Y."/>
            <person name="Lv Z."/>
            <person name="Lu X."/>
            <person name="Zhang F."/>
            <person name="Jiang W."/>
            <person name="Ma Y."/>
            <person name="Chen M."/>
            <person name="Hao X."/>
            <person name="Li L."/>
            <person name="Tang Y."/>
            <person name="Lv G."/>
            <person name="Zhou Y."/>
            <person name="Sun X."/>
            <person name="Brodelius P.E."/>
            <person name="Rose J.K.C."/>
            <person name="Tang K."/>
        </authorList>
    </citation>
    <scope>NUCLEOTIDE SEQUENCE [LARGE SCALE GENOMIC DNA]</scope>
    <source>
        <strain evidence="11">cv. Huhao1</strain>
        <tissue evidence="10">Leaf</tissue>
    </source>
</reference>
<dbReference type="PROSITE" id="PS50157">
    <property type="entry name" value="ZINC_FINGER_C2H2_2"/>
    <property type="match status" value="2"/>
</dbReference>
<keyword evidence="5" id="KW-0805">Transcription regulation</keyword>
<dbReference type="InterPro" id="IPR036236">
    <property type="entry name" value="Znf_C2H2_sf"/>
</dbReference>
<accession>A0A2U1L0I0</accession>
<keyword evidence="1" id="KW-0479">Metal-binding</keyword>
<dbReference type="PANTHER" id="PTHR10593:SF236">
    <property type="entry name" value="PROTEIN INDETERMINATE-DOMAIN 11"/>
    <property type="match status" value="1"/>
</dbReference>
<organism evidence="10 11">
    <name type="scientific">Artemisia annua</name>
    <name type="common">Sweet wormwood</name>
    <dbReference type="NCBI Taxonomy" id="35608"/>
    <lineage>
        <taxon>Eukaryota</taxon>
        <taxon>Viridiplantae</taxon>
        <taxon>Streptophyta</taxon>
        <taxon>Embryophyta</taxon>
        <taxon>Tracheophyta</taxon>
        <taxon>Spermatophyta</taxon>
        <taxon>Magnoliopsida</taxon>
        <taxon>eudicotyledons</taxon>
        <taxon>Gunneridae</taxon>
        <taxon>Pentapetalae</taxon>
        <taxon>asterids</taxon>
        <taxon>campanulids</taxon>
        <taxon>Asterales</taxon>
        <taxon>Asteraceae</taxon>
        <taxon>Asteroideae</taxon>
        <taxon>Anthemideae</taxon>
        <taxon>Artemisiinae</taxon>
        <taxon>Artemisia</taxon>
    </lineage>
</organism>
<protein>
    <submittedName>
        <fullName evidence="10">Zinc finger, C2H2</fullName>
    </submittedName>
</protein>
<comment type="caution">
    <text evidence="10">The sequence shown here is derived from an EMBL/GenBank/DDBJ whole genome shotgun (WGS) entry which is preliminary data.</text>
</comment>
<evidence type="ECO:0000256" key="2">
    <source>
        <dbReference type="ARBA" id="ARBA00022737"/>
    </source>
</evidence>
<keyword evidence="6" id="KW-0804">Transcription</keyword>
<evidence type="ECO:0000256" key="1">
    <source>
        <dbReference type="ARBA" id="ARBA00022723"/>
    </source>
</evidence>
<dbReference type="Pfam" id="PF22996">
    <property type="entry name" value="C2H2-2nd_BIRD-IDD"/>
    <property type="match status" value="1"/>
</dbReference>
<dbReference type="EMBL" id="PKPP01012349">
    <property type="protein sequence ID" value="PWA42518.1"/>
    <property type="molecule type" value="Genomic_DNA"/>
</dbReference>
<evidence type="ECO:0000256" key="6">
    <source>
        <dbReference type="ARBA" id="ARBA00023163"/>
    </source>
</evidence>
<evidence type="ECO:0000313" key="11">
    <source>
        <dbReference type="Proteomes" id="UP000245207"/>
    </source>
</evidence>
<gene>
    <name evidence="10" type="ORF">CTI12_AA543750</name>
</gene>
<keyword evidence="4" id="KW-0862">Zinc</keyword>
<dbReference type="AlphaFoldDB" id="A0A2U1L0I0"/>
<dbReference type="PROSITE" id="PS00028">
    <property type="entry name" value="ZINC_FINGER_C2H2_1"/>
    <property type="match status" value="1"/>
</dbReference>
<keyword evidence="3 7" id="KW-0863">Zinc-finger</keyword>
<keyword evidence="11" id="KW-1185">Reference proteome</keyword>
<dbReference type="InterPro" id="IPR031140">
    <property type="entry name" value="IDD1-16"/>
</dbReference>
<evidence type="ECO:0000256" key="3">
    <source>
        <dbReference type="ARBA" id="ARBA00022771"/>
    </source>
</evidence>
<dbReference type="OrthoDB" id="1717492at2759"/>
<keyword evidence="2" id="KW-0677">Repeat</keyword>
<dbReference type="GO" id="GO:0005634">
    <property type="term" value="C:nucleus"/>
    <property type="evidence" value="ECO:0007669"/>
    <property type="project" value="TreeGrafter"/>
</dbReference>
<evidence type="ECO:0000313" key="10">
    <source>
        <dbReference type="EMBL" id="PWA42518.1"/>
    </source>
</evidence>
<dbReference type="Gene3D" id="3.30.160.60">
    <property type="entry name" value="Classic Zinc Finger"/>
    <property type="match status" value="1"/>
</dbReference>
<evidence type="ECO:0000256" key="5">
    <source>
        <dbReference type="ARBA" id="ARBA00023015"/>
    </source>
</evidence>
<dbReference type="GO" id="GO:0008270">
    <property type="term" value="F:zinc ion binding"/>
    <property type="evidence" value="ECO:0007669"/>
    <property type="project" value="UniProtKB-KW"/>
</dbReference>
<feature type="compositionally biased region" description="Low complexity" evidence="8">
    <location>
        <begin position="153"/>
        <end position="165"/>
    </location>
</feature>
<evidence type="ECO:0000256" key="7">
    <source>
        <dbReference type="PROSITE-ProRule" id="PRU00042"/>
    </source>
</evidence>
<sequence>MVSPDRLLDVKKYVCETCFKGFVREQNLQLHGRAHNLPFTLKRNSSNMTKKVYLCPESTCIYHNPSHAIGDLGGLKKHYLRKHATEKNHKCDTCSKAYAVEVDLKAHLKICGKKKHTCSCGMKFKKKYDLITHMDRYCSTRRLNGATNHSSRNNMGNNLANQNQQDSQNKFGEGSYMQMLVGNNVSVENFEVDNNFNGGSYYAQEGSDSYTIQSVYNTSLNAMMDNGYGGGAGSFNQVYGQGYCG</sequence>
<dbReference type="PANTHER" id="PTHR10593">
    <property type="entry name" value="SERINE/THREONINE-PROTEIN KINASE RIO"/>
    <property type="match status" value="1"/>
</dbReference>
<proteinExistence type="predicted"/>
<name>A0A2U1L0I0_ARTAN</name>
<dbReference type="InterPro" id="IPR055187">
    <property type="entry name" value="C2CH-3rd_BIRD-IDD"/>
</dbReference>
<evidence type="ECO:0000256" key="4">
    <source>
        <dbReference type="ARBA" id="ARBA00022833"/>
    </source>
</evidence>
<dbReference type="InterPro" id="IPR013087">
    <property type="entry name" value="Znf_C2H2_type"/>
</dbReference>
<feature type="domain" description="C2H2-type" evidence="9">
    <location>
        <begin position="89"/>
        <end position="117"/>
    </location>
</feature>
<dbReference type="SUPFAM" id="SSF57667">
    <property type="entry name" value="beta-beta-alpha zinc fingers"/>
    <property type="match status" value="1"/>
</dbReference>
<dbReference type="GO" id="GO:0003700">
    <property type="term" value="F:DNA-binding transcription factor activity"/>
    <property type="evidence" value="ECO:0007669"/>
    <property type="project" value="TreeGrafter"/>
</dbReference>
<dbReference type="Pfam" id="PF00096">
    <property type="entry name" value="zf-C2H2"/>
    <property type="match status" value="1"/>
</dbReference>
<dbReference type="STRING" id="35608.A0A2U1L0I0"/>
<evidence type="ECO:0000259" key="9">
    <source>
        <dbReference type="PROSITE" id="PS50157"/>
    </source>
</evidence>
<dbReference type="SMART" id="SM00355">
    <property type="entry name" value="ZnF_C2H2"/>
    <property type="match status" value="3"/>
</dbReference>
<dbReference type="Proteomes" id="UP000245207">
    <property type="component" value="Unassembled WGS sequence"/>
</dbReference>
<dbReference type="InterPro" id="IPR055186">
    <property type="entry name" value="C2H2-2nd_BIRD-IDD"/>
</dbReference>
<evidence type="ECO:0000256" key="8">
    <source>
        <dbReference type="SAM" id="MobiDB-lite"/>
    </source>
</evidence>